<evidence type="ECO:0000313" key="2">
    <source>
        <dbReference type="EMBL" id="KOF87470.1"/>
    </source>
</evidence>
<proteinExistence type="predicted"/>
<keyword evidence="1" id="KW-0472">Membrane</keyword>
<sequence>MFIKKLIAKHLDLFWHILTAKSIYLCFMLNNLNQCSHFVIFSHQSMYYNFFSSSICFQNLFYIFISKYFPLLENRDWLCVCMYIYI</sequence>
<dbReference type="EMBL" id="KQ418402">
    <property type="protein sequence ID" value="KOF87470.1"/>
    <property type="molecule type" value="Genomic_DNA"/>
</dbReference>
<protein>
    <submittedName>
        <fullName evidence="2">Uncharacterized protein</fullName>
    </submittedName>
</protein>
<organism evidence="2">
    <name type="scientific">Octopus bimaculoides</name>
    <name type="common">California two-spotted octopus</name>
    <dbReference type="NCBI Taxonomy" id="37653"/>
    <lineage>
        <taxon>Eukaryota</taxon>
        <taxon>Metazoa</taxon>
        <taxon>Spiralia</taxon>
        <taxon>Lophotrochozoa</taxon>
        <taxon>Mollusca</taxon>
        <taxon>Cephalopoda</taxon>
        <taxon>Coleoidea</taxon>
        <taxon>Octopodiformes</taxon>
        <taxon>Octopoda</taxon>
        <taxon>Incirrata</taxon>
        <taxon>Octopodidae</taxon>
        <taxon>Octopus</taxon>
    </lineage>
</organism>
<evidence type="ECO:0000256" key="1">
    <source>
        <dbReference type="SAM" id="Phobius"/>
    </source>
</evidence>
<name>A0A0L8HF96_OCTBM</name>
<keyword evidence="1" id="KW-1133">Transmembrane helix</keyword>
<feature type="transmembrane region" description="Helical" evidence="1">
    <location>
        <begin position="12"/>
        <end position="33"/>
    </location>
</feature>
<dbReference type="AlphaFoldDB" id="A0A0L8HF96"/>
<reference evidence="2" key="1">
    <citation type="submission" date="2015-07" db="EMBL/GenBank/DDBJ databases">
        <title>MeaNS - Measles Nucleotide Surveillance Program.</title>
        <authorList>
            <person name="Tran T."/>
            <person name="Druce J."/>
        </authorList>
    </citation>
    <scope>NUCLEOTIDE SEQUENCE</scope>
    <source>
        <strain evidence="2">UCB-OBI-ISO-001</strain>
        <tissue evidence="2">Gonad</tissue>
    </source>
</reference>
<keyword evidence="1" id="KW-0812">Transmembrane</keyword>
<feature type="transmembrane region" description="Helical" evidence="1">
    <location>
        <begin position="45"/>
        <end position="65"/>
    </location>
</feature>
<accession>A0A0L8HF96</accession>
<gene>
    <name evidence="2" type="ORF">OCBIM_22016807mg</name>
</gene>